<evidence type="ECO:0000313" key="2">
    <source>
        <dbReference type="Proteomes" id="UP000191160"/>
    </source>
</evidence>
<dbReference type="Proteomes" id="UP000191160">
    <property type="component" value="Unassembled WGS sequence"/>
</dbReference>
<protein>
    <submittedName>
        <fullName evidence="1">Uncharacterized protein</fullName>
    </submittedName>
</protein>
<name>A0A1T1GUX8_9GAMM</name>
<organism evidence="1 2">
    <name type="scientific">Acinetobacter amyesii</name>
    <dbReference type="NCBI Taxonomy" id="2942470"/>
    <lineage>
        <taxon>Bacteria</taxon>
        <taxon>Pseudomonadati</taxon>
        <taxon>Pseudomonadota</taxon>
        <taxon>Gammaproteobacteria</taxon>
        <taxon>Moraxellales</taxon>
        <taxon>Moraxellaceae</taxon>
        <taxon>Acinetobacter</taxon>
    </lineage>
</organism>
<dbReference type="RefSeq" id="WP_078190835.1">
    <property type="nucleotide sequence ID" value="NZ_JAMCOZ010000009.1"/>
</dbReference>
<sequence length="198" mass="23421">MKNYDVRDLDAILEYSNSMYYPMNFKGAISKKDTFFLGEWISKKEFKQNTKTALMGGDLMQHKFGAFSFGKPKINYLSDYGEICVVPVHSQSVMYEREISTTYDSIYVRNLQTDKWKQYVYLGIEKKEDMDLLFPGLLSKVRLSQVLNNNMDYFDFNIYVANEMMNQKRTFVPKEEVLAELKKRLKPQYEMLKLNGYK</sequence>
<keyword evidence="2" id="KW-1185">Reference proteome</keyword>
<dbReference type="AlphaFoldDB" id="A0A1T1GUX8"/>
<evidence type="ECO:0000313" key="1">
    <source>
        <dbReference type="EMBL" id="OOV81270.1"/>
    </source>
</evidence>
<dbReference type="EMBL" id="MVKX01000007">
    <property type="protein sequence ID" value="OOV81270.1"/>
    <property type="molecule type" value="Genomic_DNA"/>
</dbReference>
<accession>A0A1T1GUX8</accession>
<gene>
    <name evidence="1" type="ORF">B1202_11995</name>
</gene>
<comment type="caution">
    <text evidence="1">The sequence shown here is derived from an EMBL/GenBank/DDBJ whole genome shotgun (WGS) entry which is preliminary data.</text>
</comment>
<proteinExistence type="predicted"/>
<reference evidence="1 2" key="1">
    <citation type="submission" date="2017-02" db="EMBL/GenBank/DDBJ databases">
        <title>Acinetobacter sp. ANC 4945, whole genome shotgun sequencing project.</title>
        <authorList>
            <person name="Radolfova-Krizova L."/>
            <person name="Al Atrouni A."/>
            <person name="Nemec A."/>
        </authorList>
    </citation>
    <scope>NUCLEOTIDE SEQUENCE [LARGE SCALE GENOMIC DNA]</scope>
    <source>
        <strain evidence="1 2">ANC 4945</strain>
    </source>
</reference>